<dbReference type="Gene3D" id="3.40.1800.10">
    <property type="entry name" value="His-Me finger endonucleases"/>
    <property type="match status" value="1"/>
</dbReference>
<dbReference type="InterPro" id="IPR004211">
    <property type="entry name" value="Endonuclease_7"/>
</dbReference>
<dbReference type="Pfam" id="PF02945">
    <property type="entry name" value="Endonuclease_7"/>
    <property type="match status" value="1"/>
</dbReference>
<name>V9Z6H9_9ACTN</name>
<keyword evidence="1" id="KW-0614">Plasmid</keyword>
<reference evidence="1" key="1">
    <citation type="submission" date="2013-09" db="EMBL/GenBank/DDBJ databases">
        <title>Complete nucleotide sequence of Streptomyces linear plasmid pFRL6.</title>
        <authorList>
            <person name="Chen Z."/>
            <person name="Fang P."/>
            <person name="Qin Z."/>
        </authorList>
    </citation>
    <scope>NUCLEOTIDE SEQUENCE</scope>
    <source>
        <plasmid evidence="1">pFRL6</plasmid>
    </source>
</reference>
<dbReference type="AlphaFoldDB" id="V9Z6H9"/>
<geneLocation type="plasmid" evidence="1">
    <name>pFRL6</name>
</geneLocation>
<evidence type="ECO:0000313" key="1">
    <source>
        <dbReference type="EMBL" id="AHE40142.1"/>
    </source>
</evidence>
<dbReference type="GO" id="GO:0004519">
    <property type="term" value="F:endonuclease activity"/>
    <property type="evidence" value="ECO:0007669"/>
    <property type="project" value="UniProtKB-KW"/>
</dbReference>
<proteinExistence type="predicted"/>
<keyword evidence="1" id="KW-0255">Endonuclease</keyword>
<dbReference type="EMBL" id="KF602051">
    <property type="protein sequence ID" value="AHE40142.1"/>
    <property type="molecule type" value="Genomic_DNA"/>
</dbReference>
<accession>V9Z6H9</accession>
<organism evidence="1">
    <name type="scientific">Streptomyces sp. F12</name>
    <dbReference type="NCBI Taxonomy" id="1436084"/>
    <lineage>
        <taxon>Bacteria</taxon>
        <taxon>Bacillati</taxon>
        <taxon>Actinomycetota</taxon>
        <taxon>Actinomycetes</taxon>
        <taxon>Kitasatosporales</taxon>
        <taxon>Streptomycetaceae</taxon>
        <taxon>Streptomyces</taxon>
    </lineage>
</organism>
<dbReference type="InterPro" id="IPR038563">
    <property type="entry name" value="Endonuclease_7_sf"/>
</dbReference>
<keyword evidence="1" id="KW-0378">Hydrolase</keyword>
<keyword evidence="1" id="KW-0540">Nuclease</keyword>
<protein>
    <submittedName>
        <fullName evidence="1">Putative endonuclease VII</fullName>
    </submittedName>
</protein>
<dbReference type="RefSeq" id="WP_024127406.1">
    <property type="nucleotide sequence ID" value="NC_023286.1"/>
</dbReference>
<dbReference type="InterPro" id="IPR044925">
    <property type="entry name" value="His-Me_finger_sf"/>
</dbReference>
<gene>
    <name evidence="1" type="ORF">pFRL6_55c</name>
</gene>
<dbReference type="SUPFAM" id="SSF54060">
    <property type="entry name" value="His-Me finger endonucleases"/>
    <property type="match status" value="1"/>
</dbReference>
<sequence>MLISPQRARDLLAELTRPCPMRLATAALDTRRFHHHGHVFFGDTALEGRKEKNRWWFVADEVEQAGRTLAGLRLEPGDLVEVHLPVRQPGEVRGDKGNDWLGPDTNWRSEIISWMGNAALYEQDPDSDWNLVHAVNPHGLPGSLTMEAFRARFGTMVRAGTYPLDHMTWSGTSWLMPREYVELMDRWQARDSELLEKARVCRGCGSLGPRYGAWRAPTPRGYVTLCPACSVAVCEPYTGQLAGVAYTCVPRTTRPARFLCRLCGLSRAFTWDHCHDHGLVRGPLCASCNTYEGKGVRFLERPGALALLLDCPACEREQTLPERWRVDVATEHVRGLERHGRCPIRPRVQDTTPTDSGLTFTLGCAAHDTVWSRSMTAAEIAVVVAAFVTAGPATAS</sequence>